<reference evidence="2 3" key="1">
    <citation type="submission" date="2020-04" db="EMBL/GenBank/DDBJ databases">
        <title>Perkinsus chesapeaki whole genome sequence.</title>
        <authorList>
            <person name="Bogema D.R."/>
        </authorList>
    </citation>
    <scope>NUCLEOTIDE SEQUENCE [LARGE SCALE GENOMIC DNA]</scope>
    <source>
        <strain evidence="2">ATCC PRA-425</strain>
    </source>
</reference>
<dbReference type="EMBL" id="JAAPAO010000180">
    <property type="protein sequence ID" value="KAF4668974.1"/>
    <property type="molecule type" value="Genomic_DNA"/>
</dbReference>
<comment type="caution">
    <text evidence="2">The sequence shown here is derived from an EMBL/GenBank/DDBJ whole genome shotgun (WGS) entry which is preliminary data.</text>
</comment>
<gene>
    <name evidence="2" type="ORF">FOL47_002792</name>
</gene>
<feature type="region of interest" description="Disordered" evidence="1">
    <location>
        <begin position="1"/>
        <end position="112"/>
    </location>
</feature>
<keyword evidence="3" id="KW-1185">Reference proteome</keyword>
<feature type="compositionally biased region" description="Basic residues" evidence="1">
    <location>
        <begin position="1"/>
        <end position="18"/>
    </location>
</feature>
<protein>
    <submittedName>
        <fullName evidence="2">Uncharacterized protein</fullName>
    </submittedName>
</protein>
<sequence length="112" mass="13488">MWYNRRRGNRRSSVHKRAKEYLKSIKGRPIWKKDHTREEDSKEQPKLPELQHDPYSRFQKTAEEEKPRKGANKAEENPELDHARYEVGQTKSTTHHHHQHHKSEGSHEHKPD</sequence>
<dbReference type="AlphaFoldDB" id="A0A7J6MBT4"/>
<proteinExistence type="predicted"/>
<accession>A0A7J6MBT4</accession>
<evidence type="ECO:0000313" key="2">
    <source>
        <dbReference type="EMBL" id="KAF4668974.1"/>
    </source>
</evidence>
<dbReference type="Proteomes" id="UP000591131">
    <property type="component" value="Unassembled WGS sequence"/>
</dbReference>
<evidence type="ECO:0000313" key="3">
    <source>
        <dbReference type="Proteomes" id="UP000591131"/>
    </source>
</evidence>
<name>A0A7J6MBT4_PERCH</name>
<organism evidence="2 3">
    <name type="scientific">Perkinsus chesapeaki</name>
    <name type="common">Clam parasite</name>
    <name type="synonym">Perkinsus andrewsi</name>
    <dbReference type="NCBI Taxonomy" id="330153"/>
    <lineage>
        <taxon>Eukaryota</taxon>
        <taxon>Sar</taxon>
        <taxon>Alveolata</taxon>
        <taxon>Perkinsozoa</taxon>
        <taxon>Perkinsea</taxon>
        <taxon>Perkinsida</taxon>
        <taxon>Perkinsidae</taxon>
        <taxon>Perkinsus</taxon>
    </lineage>
</organism>
<feature type="compositionally biased region" description="Basic and acidic residues" evidence="1">
    <location>
        <begin position="31"/>
        <end position="85"/>
    </location>
</feature>
<feature type="compositionally biased region" description="Basic and acidic residues" evidence="1">
    <location>
        <begin position="102"/>
        <end position="112"/>
    </location>
</feature>
<evidence type="ECO:0000256" key="1">
    <source>
        <dbReference type="SAM" id="MobiDB-lite"/>
    </source>
</evidence>